<proteinExistence type="predicted"/>
<keyword evidence="1" id="KW-1188">Viral release from host cell</keyword>
<protein>
    <submittedName>
        <fullName evidence="4">Phage tail tape measure protein</fullName>
    </submittedName>
</protein>
<comment type="caution">
    <text evidence="4">The sequence shown here is derived from an EMBL/GenBank/DDBJ whole genome shotgun (WGS) entry which is preliminary data.</text>
</comment>
<evidence type="ECO:0000256" key="2">
    <source>
        <dbReference type="SAM" id="Coils"/>
    </source>
</evidence>
<dbReference type="InterPro" id="IPR010090">
    <property type="entry name" value="Phage_tape_meas"/>
</dbReference>
<dbReference type="AlphaFoldDB" id="A0A926EVU8"/>
<reference evidence="4" key="1">
    <citation type="submission" date="2020-08" db="EMBL/GenBank/DDBJ databases">
        <title>Genome public.</title>
        <authorList>
            <person name="Liu C."/>
            <person name="Sun Q."/>
        </authorList>
    </citation>
    <scope>NUCLEOTIDE SEQUENCE</scope>
    <source>
        <strain evidence="4">BX21</strain>
    </source>
</reference>
<dbReference type="Gene3D" id="1.10.287.700">
    <property type="entry name" value="Helix hairpin bin"/>
    <property type="match status" value="1"/>
</dbReference>
<keyword evidence="2" id="KW-0175">Coiled coil</keyword>
<feature type="domain" description="Phage tail tape measure protein" evidence="3">
    <location>
        <begin position="201"/>
        <end position="399"/>
    </location>
</feature>
<dbReference type="EMBL" id="JACRTG010000012">
    <property type="protein sequence ID" value="MBC8587497.1"/>
    <property type="molecule type" value="Genomic_DNA"/>
</dbReference>
<dbReference type="PANTHER" id="PTHR37813:SF1">
    <property type="entry name" value="FELS-2 PROPHAGE PROTEIN"/>
    <property type="match status" value="1"/>
</dbReference>
<dbReference type="PANTHER" id="PTHR37813">
    <property type="entry name" value="FELS-2 PROPHAGE PROTEIN"/>
    <property type="match status" value="1"/>
</dbReference>
<dbReference type="RefSeq" id="WP_262428949.1">
    <property type="nucleotide sequence ID" value="NZ_JACRTG010000012.1"/>
</dbReference>
<evidence type="ECO:0000256" key="1">
    <source>
        <dbReference type="ARBA" id="ARBA00022612"/>
    </source>
</evidence>
<gene>
    <name evidence="4" type="ORF">H8707_04485</name>
</gene>
<keyword evidence="5" id="KW-1185">Reference proteome</keyword>
<evidence type="ECO:0000313" key="5">
    <source>
        <dbReference type="Proteomes" id="UP000601171"/>
    </source>
</evidence>
<dbReference type="Pfam" id="PF10145">
    <property type="entry name" value="PhageMin_Tail"/>
    <property type="match status" value="1"/>
</dbReference>
<feature type="coiled-coil region" evidence="2">
    <location>
        <begin position="779"/>
        <end position="839"/>
    </location>
</feature>
<accession>A0A926EVU8</accession>
<dbReference type="Proteomes" id="UP000601171">
    <property type="component" value="Unassembled WGS sequence"/>
</dbReference>
<dbReference type="NCBIfam" id="TIGR01760">
    <property type="entry name" value="tape_meas_TP901"/>
    <property type="match status" value="1"/>
</dbReference>
<name>A0A926EVU8_9FIRM</name>
<sequence>MAKEIGKLNVVVGLDSTGFQNGISSLNREMKKVQSEFKLASAEMGKHGKELDGLRLKSDSLTKQTELQRQKVKALEEAHKKSVETKGKDAKATQDLEIKLNKAKTQLAYMEEDLKKVNQEIELQSSGFYKLGKALEPVGQKMQDVGKKMESVGKDLTKKITLPLVGLGAAAVKVGSDFEAGMSEVGAISGATGNDLKMLEEKAKEMGATTKFSASESAEALKYMAMAGWDTTQMLDGLDGVMMLAASSGEDLGLVSDIVTDALTAFGMEAKEASNFADLLASASSNSNTNVAMLGESFKYVAPLFGSLGYSAEDAALALGLMANAGIKGSQAGTSLKTAIANLANPTDKMAAAMGQLGLSITDANGEMLPFKSVMDELRSKFAGLTEEQQAQYAATIFGKEAMSGMLAIINASPEDYEKLTQATREYNGVAKEMAETMEDNLQGEITKLKSAFEGVGIQIFEILVPHLQTLVEKLQLVVEWFGNLSPATQETIVKVVALAAAIGPLLILGGKVIGGAGTIITSFSKVSIALAGLKTGTAGVTVATSGMATGFSAAGIAAKSGALLLNPWTLGIGAATVAGIALYKHLSKESIPAIELFGDEVSDSTKKAVGGFLELNDEATLALNQLSWSGQEVTKEMAEGISNNFSQMASEIQAGLDKHHEESLGKIQNFVTNSTSLSKEEQDEILNNMNEGYENRKQSIADGEARIKKILDTASSEKRALTKTEQEEINAIQQEMVSTGIQVLSENEVEAKAIMERMKAQAGDITAKQATEVVKNSLDQKDKTIKAAEEQYKEVVKEIIRQRDEAGTISEDQADKLIKEATRQKDESIKKAEEMHKKVVYEAKVQAKEHVNQVDWETGEIKTKWQVMKDDIETKAKEIKEDVINRWEEIKVATSEIWEVTKTYLAETWDSIKEDTLIKAKKIKDDVTDRWEEIKRSTEKNWNRVKSSVEDSMKTVKDKIDEGIGKIKEWNATKVKEKVFSIVEKITRVFKTVTSGGGAASNYSGTSFFQGGLTMVGELGPELVELPRGSRIYNDNVTKKMLSGDKGITQHIVINSPTPLTPSETARQIKNASRQLALEW</sequence>
<feature type="coiled-coil region" evidence="2">
    <location>
        <begin position="93"/>
        <end position="120"/>
    </location>
</feature>
<evidence type="ECO:0000313" key="4">
    <source>
        <dbReference type="EMBL" id="MBC8587497.1"/>
    </source>
</evidence>
<organism evidence="4 5">
    <name type="scientific">Paratissierella segnis</name>
    <dbReference type="NCBI Taxonomy" id="2763679"/>
    <lineage>
        <taxon>Bacteria</taxon>
        <taxon>Bacillati</taxon>
        <taxon>Bacillota</taxon>
        <taxon>Tissierellia</taxon>
        <taxon>Tissierellales</taxon>
        <taxon>Tissierellaceae</taxon>
        <taxon>Paratissierella</taxon>
    </lineage>
</organism>
<evidence type="ECO:0000259" key="3">
    <source>
        <dbReference type="Pfam" id="PF10145"/>
    </source>
</evidence>